<evidence type="ECO:0000313" key="1">
    <source>
        <dbReference type="EMBL" id="AIB09757.1"/>
    </source>
</evidence>
<geneLocation type="nucleomorph" evidence="1"/>
<keyword evidence="1" id="KW-0542">Nucleomorph</keyword>
<protein>
    <submittedName>
        <fullName evidence="1">Uncharacterized protein</fullName>
    </submittedName>
</protein>
<evidence type="ECO:0000313" key="2">
    <source>
        <dbReference type="Proteomes" id="UP000243670"/>
    </source>
</evidence>
<accession>A0A060DAR0</accession>
<dbReference type="EMBL" id="CP006628">
    <property type="protein sequence ID" value="AIB09757.1"/>
    <property type="molecule type" value="Genomic_DNA"/>
</dbReference>
<proteinExistence type="predicted"/>
<gene>
    <name evidence="1" type="ORF">M951_chr254</name>
</gene>
<reference evidence="1 2" key="1">
    <citation type="journal article" date="2014" name="BMC Genomics">
        <title>Nucleomorph and plastid genome sequences of the chlorarachniophyte Lotharella oceanica: convergent reductive evolution and frequent recombination in nucleomorph-bearing algae.</title>
        <authorList>
            <person name="Tanifuji G."/>
            <person name="Onodera N.T."/>
            <person name="Brown M.W."/>
            <person name="Curtis B.A."/>
            <person name="Roger A.J."/>
            <person name="Ka-Shu Wong G."/>
            <person name="Melkonian M."/>
            <person name="Archibald J.M."/>
        </authorList>
    </citation>
    <scope>NUCLEOTIDE SEQUENCE [LARGE SCALE GENOMIC DNA]</scope>
    <source>
        <strain evidence="1 2">CCMP622</strain>
    </source>
</reference>
<organism evidence="1 2">
    <name type="scientific">Lotharella oceanica</name>
    <dbReference type="NCBI Taxonomy" id="641309"/>
    <lineage>
        <taxon>Eukaryota</taxon>
        <taxon>Sar</taxon>
        <taxon>Rhizaria</taxon>
        <taxon>Cercozoa</taxon>
        <taxon>Chlorarachniophyceae</taxon>
        <taxon>Lotharella</taxon>
    </lineage>
</organism>
<sequence>MLNKEFINNIKILEYCSNKKAFLVDVIYIYHDHNKSENYNLNYTYFFVEYRLILFKIEHTEIVYGRLISDFEFGIEVKNGFILCFIPEYFFSEIFDLFVYNMKDEIIYGIVDYITRTEMKKFQIVLDYNIKKLALIKQIIIRK</sequence>
<name>A0A060DAR0_9EUKA</name>
<dbReference type="Proteomes" id="UP000243670">
    <property type="component" value="Nucleomorph 2"/>
</dbReference>
<dbReference type="AlphaFoldDB" id="A0A060DAR0"/>